<dbReference type="RefSeq" id="WP_066469133.1">
    <property type="nucleotide sequence ID" value="NZ_CBCRUZ010000009.1"/>
</dbReference>
<proteinExistence type="predicted"/>
<keyword evidence="1" id="KW-1133">Transmembrane helix</keyword>
<name>A0ABX8SAL6_9ACTN</name>
<keyword evidence="3" id="KW-1185">Reference proteome</keyword>
<evidence type="ECO:0000313" key="2">
    <source>
        <dbReference type="EMBL" id="QXQ14905.1"/>
    </source>
</evidence>
<dbReference type="Proteomes" id="UP000887023">
    <property type="component" value="Chromosome"/>
</dbReference>
<keyword evidence="1" id="KW-0472">Membrane</keyword>
<reference evidence="2" key="1">
    <citation type="submission" date="2021-07" db="EMBL/GenBank/DDBJ databases">
        <title>Candidatus Kaistella beijingensis sp. nov. isolated from a municipal wastewater treatment plant is involved in sludge foaming.</title>
        <authorList>
            <person name="Song Y."/>
            <person name="Liu S.-J."/>
        </authorList>
    </citation>
    <scope>NUCLEOTIDE SEQUENCE</scope>
    <source>
        <strain evidence="2">DSM 43998</strain>
    </source>
</reference>
<accession>A0ABX8SAL6</accession>
<organism evidence="2 3">
    <name type="scientific">Skermania pinensis</name>
    <dbReference type="NCBI Taxonomy" id="39122"/>
    <lineage>
        <taxon>Bacteria</taxon>
        <taxon>Bacillati</taxon>
        <taxon>Actinomycetota</taxon>
        <taxon>Actinomycetes</taxon>
        <taxon>Mycobacteriales</taxon>
        <taxon>Gordoniaceae</taxon>
        <taxon>Skermania</taxon>
    </lineage>
</organism>
<evidence type="ECO:0000256" key="1">
    <source>
        <dbReference type="SAM" id="Phobius"/>
    </source>
</evidence>
<protein>
    <submittedName>
        <fullName evidence="2">Transporter suffix domain-containing protein</fullName>
    </submittedName>
</protein>
<dbReference type="EMBL" id="CP079105">
    <property type="protein sequence ID" value="QXQ14905.1"/>
    <property type="molecule type" value="Genomic_DNA"/>
</dbReference>
<feature type="transmembrane region" description="Helical" evidence="1">
    <location>
        <begin position="7"/>
        <end position="27"/>
    </location>
</feature>
<sequence>MLLRVGVSLILLSFIPWLTLVVAPLAGVSLASGAGLVAAAVVVAEIMFWSGLALAGKDTWQSVKANGLRRAPRELARILVVGRPAS</sequence>
<dbReference type="NCBIfam" id="NF033684">
    <property type="entry name" value="suffix_2_RND"/>
    <property type="match status" value="1"/>
</dbReference>
<dbReference type="InterPro" id="IPR047961">
    <property type="entry name" value="Transp_suffix-like"/>
</dbReference>
<evidence type="ECO:0000313" key="3">
    <source>
        <dbReference type="Proteomes" id="UP000887023"/>
    </source>
</evidence>
<gene>
    <name evidence="2" type="ORF">KV203_05870</name>
</gene>
<feature type="transmembrane region" description="Helical" evidence="1">
    <location>
        <begin position="33"/>
        <end position="55"/>
    </location>
</feature>
<keyword evidence="1" id="KW-0812">Transmembrane</keyword>